<dbReference type="PANTHER" id="PTHR33164">
    <property type="entry name" value="TRANSCRIPTIONAL REGULATOR, MARR FAMILY"/>
    <property type="match status" value="1"/>
</dbReference>
<evidence type="ECO:0000256" key="1">
    <source>
        <dbReference type="SAM" id="MobiDB-lite"/>
    </source>
</evidence>
<dbReference type="EMBL" id="MAQA01000004">
    <property type="protein sequence ID" value="OCI32718.1"/>
    <property type="molecule type" value="Genomic_DNA"/>
</dbReference>
<gene>
    <name evidence="4" type="ORF">OERS_06490</name>
    <name evidence="3" type="ORF">OJAG_09260</name>
</gene>
<dbReference type="PATRIC" id="fig|43678.3.peg.969"/>
<organism evidence="3 5">
    <name type="scientific">Oerskovia enterophila</name>
    <dbReference type="NCBI Taxonomy" id="43678"/>
    <lineage>
        <taxon>Bacteria</taxon>
        <taxon>Bacillati</taxon>
        <taxon>Actinomycetota</taxon>
        <taxon>Actinomycetes</taxon>
        <taxon>Micrococcales</taxon>
        <taxon>Cellulomonadaceae</taxon>
        <taxon>Oerskovia</taxon>
    </lineage>
</organism>
<dbReference type="GO" id="GO:0006950">
    <property type="term" value="P:response to stress"/>
    <property type="evidence" value="ECO:0007669"/>
    <property type="project" value="TreeGrafter"/>
</dbReference>
<accession>A0A163SFN3</accession>
<dbReference type="InterPro" id="IPR036388">
    <property type="entry name" value="WH-like_DNA-bd_sf"/>
</dbReference>
<dbReference type="InterPro" id="IPR039422">
    <property type="entry name" value="MarR/SlyA-like"/>
</dbReference>
<feature type="domain" description="HTH marR-type" evidence="2">
    <location>
        <begin position="33"/>
        <end position="170"/>
    </location>
</feature>
<dbReference type="Proteomes" id="UP000076447">
    <property type="component" value="Unassembled WGS sequence"/>
</dbReference>
<evidence type="ECO:0000313" key="4">
    <source>
        <dbReference type="EMBL" id="OCI32718.1"/>
    </source>
</evidence>
<evidence type="ECO:0000259" key="2">
    <source>
        <dbReference type="PROSITE" id="PS50995"/>
    </source>
</evidence>
<dbReference type="AlphaFoldDB" id="A0A163SFN3"/>
<dbReference type="PROSITE" id="PS50995">
    <property type="entry name" value="HTH_MARR_2"/>
    <property type="match status" value="1"/>
</dbReference>
<dbReference type="PANTHER" id="PTHR33164:SF57">
    <property type="entry name" value="MARR-FAMILY TRANSCRIPTIONAL REGULATOR"/>
    <property type="match status" value="1"/>
</dbReference>
<dbReference type="RefSeq" id="WP_082848738.1">
    <property type="nucleotide sequence ID" value="NZ_JBIVFZ010000002.1"/>
</dbReference>
<proteinExistence type="predicted"/>
<evidence type="ECO:0000313" key="5">
    <source>
        <dbReference type="Proteomes" id="UP000076447"/>
    </source>
</evidence>
<keyword evidence="6" id="KW-1185">Reference proteome</keyword>
<reference evidence="3 5" key="1">
    <citation type="submission" date="2016-01" db="EMBL/GenBank/DDBJ databases">
        <title>Genome sequence of Oerskovia enterophila VJag, an agar and cellulose degrading bacterium.</title>
        <authorList>
            <person name="Poehlein A."/>
            <person name="Jag V."/>
            <person name="Bengelsdorf F."/>
            <person name="Duerre P."/>
            <person name="Daniel R."/>
        </authorList>
    </citation>
    <scope>NUCLEOTIDE SEQUENCE [LARGE SCALE GENOMIC DNA]</scope>
    <source>
        <strain evidence="3 5">VJag</strain>
    </source>
</reference>
<feature type="region of interest" description="Disordered" evidence="1">
    <location>
        <begin position="1"/>
        <end position="24"/>
    </location>
</feature>
<dbReference type="EMBL" id="LRIE01000053">
    <property type="protein sequence ID" value="KZM36373.1"/>
    <property type="molecule type" value="Genomic_DNA"/>
</dbReference>
<dbReference type="OrthoDB" id="9154853at2"/>
<name>A0A163SFN3_9CELL</name>
<protein>
    <submittedName>
        <fullName evidence="3">MarR family protein</fullName>
    </submittedName>
</protein>
<feature type="compositionally biased region" description="Polar residues" evidence="1">
    <location>
        <begin position="1"/>
        <end position="10"/>
    </location>
</feature>
<dbReference type="GO" id="GO:0003700">
    <property type="term" value="F:DNA-binding transcription factor activity"/>
    <property type="evidence" value="ECO:0007669"/>
    <property type="project" value="InterPro"/>
</dbReference>
<dbReference type="SUPFAM" id="SSF46785">
    <property type="entry name" value="Winged helix' DNA-binding domain"/>
    <property type="match status" value="1"/>
</dbReference>
<dbReference type="Gene3D" id="1.10.10.10">
    <property type="entry name" value="Winged helix-like DNA-binding domain superfamily/Winged helix DNA-binding domain"/>
    <property type="match status" value="1"/>
</dbReference>
<evidence type="ECO:0000313" key="6">
    <source>
        <dbReference type="Proteomes" id="UP000093412"/>
    </source>
</evidence>
<dbReference type="InterPro" id="IPR000835">
    <property type="entry name" value="HTH_MarR-typ"/>
</dbReference>
<dbReference type="SMART" id="SM00347">
    <property type="entry name" value="HTH_MARR"/>
    <property type="match status" value="1"/>
</dbReference>
<dbReference type="STRING" id="43678.OJAG_09260"/>
<reference evidence="4 6" key="2">
    <citation type="submission" date="2016-06" db="EMBL/GenBank/DDBJ databases">
        <title>Genome sequence of Oerskovia enterophila DSM 43852.</title>
        <authorList>
            <person name="Poehlein A."/>
            <person name="Jag V."/>
            <person name="Bengelsdorf F.R."/>
            <person name="Daniel R."/>
            <person name="Duerre P."/>
        </authorList>
    </citation>
    <scope>NUCLEOTIDE SEQUENCE [LARGE SCALE GENOMIC DNA]</scope>
    <source>
        <strain evidence="4 6">DSM 43852</strain>
    </source>
</reference>
<dbReference type="Proteomes" id="UP000093412">
    <property type="component" value="Unassembled WGS sequence"/>
</dbReference>
<comment type="caution">
    <text evidence="3">The sequence shown here is derived from an EMBL/GenBank/DDBJ whole genome shotgun (WGS) entry which is preliminary data.</text>
</comment>
<dbReference type="InterPro" id="IPR036390">
    <property type="entry name" value="WH_DNA-bd_sf"/>
</dbReference>
<evidence type="ECO:0000313" key="3">
    <source>
        <dbReference type="EMBL" id="KZM36373.1"/>
    </source>
</evidence>
<sequence>MTVARGNSSADRLADGSTGAPDPAAREVLSTIELELAQLLRRAERTTAAGRAKSVRAGGPPSGTLDRSAYLLLHDLLVDGAQNVNTLADHLGLDASTVTRQVVAMERAGLARRTRDPADGRAVLVEATPQGVDELARHREMRTELYAEVLADWSRLDRALLGELLERLNDDLDAYKRGGRRATD</sequence>
<dbReference type="Pfam" id="PF01047">
    <property type="entry name" value="MarR"/>
    <property type="match status" value="1"/>
</dbReference>
<dbReference type="PRINTS" id="PR00598">
    <property type="entry name" value="HTHMARR"/>
</dbReference>